<evidence type="ECO:0000313" key="3">
    <source>
        <dbReference type="Proteomes" id="UP000516028"/>
    </source>
</evidence>
<dbReference type="AlphaFoldDB" id="A0A7H0GID6"/>
<evidence type="ECO:0000256" key="1">
    <source>
        <dbReference type="SAM" id="MobiDB-lite"/>
    </source>
</evidence>
<protein>
    <submittedName>
        <fullName evidence="2">Uncharacterized protein</fullName>
    </submittedName>
</protein>
<keyword evidence="3" id="KW-1185">Reference proteome</keyword>
<dbReference type="RefSeq" id="WP_187723729.1">
    <property type="nucleotide sequence ID" value="NZ_CP060783.1"/>
</dbReference>
<evidence type="ECO:0000313" key="2">
    <source>
        <dbReference type="EMBL" id="QNP48052.1"/>
    </source>
</evidence>
<name>A0A7H0GID6_9BURK</name>
<sequence>MLHRNKPHDKHPTTRALSASVVRAHQRLILMRKTVWLREKSQSPTEDGDEKSAATKPRRESTIPQAQKKRRQTALFRFAGQWLAPMTQGT</sequence>
<reference evidence="2 3" key="1">
    <citation type="submission" date="2020-08" db="EMBL/GenBank/DDBJ databases">
        <title>Genome sequence of Diaphorobacter aerolatus KACC 16536T.</title>
        <authorList>
            <person name="Hyun D.-W."/>
            <person name="Bae J.-W."/>
        </authorList>
    </citation>
    <scope>NUCLEOTIDE SEQUENCE [LARGE SCALE GENOMIC DNA]</scope>
    <source>
        <strain evidence="2 3">KACC 16536</strain>
    </source>
</reference>
<organism evidence="2 3">
    <name type="scientific">Diaphorobacter aerolatus</name>
    <dbReference type="NCBI Taxonomy" id="1288495"/>
    <lineage>
        <taxon>Bacteria</taxon>
        <taxon>Pseudomonadati</taxon>
        <taxon>Pseudomonadota</taxon>
        <taxon>Betaproteobacteria</taxon>
        <taxon>Burkholderiales</taxon>
        <taxon>Comamonadaceae</taxon>
        <taxon>Diaphorobacter</taxon>
    </lineage>
</organism>
<feature type="region of interest" description="Disordered" evidence="1">
    <location>
        <begin position="1"/>
        <end position="20"/>
    </location>
</feature>
<gene>
    <name evidence="2" type="ORF">H9K75_18535</name>
</gene>
<dbReference type="Proteomes" id="UP000516028">
    <property type="component" value="Chromosome"/>
</dbReference>
<dbReference type="EMBL" id="CP060783">
    <property type="protein sequence ID" value="QNP48052.1"/>
    <property type="molecule type" value="Genomic_DNA"/>
</dbReference>
<feature type="compositionally biased region" description="Basic and acidic residues" evidence="1">
    <location>
        <begin position="50"/>
        <end position="61"/>
    </location>
</feature>
<proteinExistence type="predicted"/>
<accession>A0A7H0GID6</accession>
<dbReference type="KEGG" id="daer:H9K75_18535"/>
<feature type="region of interest" description="Disordered" evidence="1">
    <location>
        <begin position="37"/>
        <end position="71"/>
    </location>
</feature>